<dbReference type="SUPFAM" id="SSF52833">
    <property type="entry name" value="Thioredoxin-like"/>
    <property type="match status" value="1"/>
</dbReference>
<feature type="signal peptide" evidence="1">
    <location>
        <begin position="1"/>
        <end position="18"/>
    </location>
</feature>
<dbReference type="RefSeq" id="WP_379979366.1">
    <property type="nucleotide sequence ID" value="NZ_JBHSFV010000007.1"/>
</dbReference>
<keyword evidence="1" id="KW-0732">Signal</keyword>
<dbReference type="Proteomes" id="UP001596043">
    <property type="component" value="Unassembled WGS sequence"/>
</dbReference>
<sequence>MKKLLYIIALIFVSSLSAQEINWMTFDEALAAQEKNPKKIIVDAYTTWCGPCKLLDRNTFGNKKVAAFINEHYYAVKFNAEGTEEVNYLDNVYTNPRHDPNRRGRNSQHEFAQALRLRGYPSIVFFDEKGNYIQPVVGYRTPRQLEIYLKMIANDDYKELTTDEKWEDYQNTFEYTFGK</sequence>
<proteinExistence type="predicted"/>
<organism evidence="3 4">
    <name type="scientific">Dokdonia ponticola</name>
    <dbReference type="NCBI Taxonomy" id="2041041"/>
    <lineage>
        <taxon>Bacteria</taxon>
        <taxon>Pseudomonadati</taxon>
        <taxon>Bacteroidota</taxon>
        <taxon>Flavobacteriia</taxon>
        <taxon>Flavobacteriales</taxon>
        <taxon>Flavobacteriaceae</taxon>
        <taxon>Dokdonia</taxon>
    </lineage>
</organism>
<evidence type="ECO:0000313" key="4">
    <source>
        <dbReference type="Proteomes" id="UP001596043"/>
    </source>
</evidence>
<accession>A0ABV9HXT4</accession>
<evidence type="ECO:0000313" key="3">
    <source>
        <dbReference type="EMBL" id="MFC4634779.1"/>
    </source>
</evidence>
<reference evidence="4" key="1">
    <citation type="journal article" date="2019" name="Int. J. Syst. Evol. Microbiol.">
        <title>The Global Catalogue of Microorganisms (GCM) 10K type strain sequencing project: providing services to taxonomists for standard genome sequencing and annotation.</title>
        <authorList>
            <consortium name="The Broad Institute Genomics Platform"/>
            <consortium name="The Broad Institute Genome Sequencing Center for Infectious Disease"/>
            <person name="Wu L."/>
            <person name="Ma J."/>
        </authorList>
    </citation>
    <scope>NUCLEOTIDE SEQUENCE [LARGE SCALE GENOMIC DNA]</scope>
    <source>
        <strain evidence="4">YJ-61-S</strain>
    </source>
</reference>
<evidence type="ECO:0000256" key="1">
    <source>
        <dbReference type="SAM" id="SignalP"/>
    </source>
</evidence>
<feature type="domain" description="Thioredoxin-like fold" evidence="2">
    <location>
        <begin position="34"/>
        <end position="149"/>
    </location>
</feature>
<dbReference type="InterPro" id="IPR036249">
    <property type="entry name" value="Thioredoxin-like_sf"/>
</dbReference>
<dbReference type="InterPro" id="IPR012336">
    <property type="entry name" value="Thioredoxin-like_fold"/>
</dbReference>
<feature type="chain" id="PRO_5047106968" evidence="1">
    <location>
        <begin position="19"/>
        <end position="179"/>
    </location>
</feature>
<dbReference type="Gene3D" id="3.40.30.10">
    <property type="entry name" value="Glutaredoxin"/>
    <property type="match status" value="1"/>
</dbReference>
<protein>
    <submittedName>
        <fullName evidence="3">Thioredoxin family protein</fullName>
    </submittedName>
</protein>
<keyword evidence="4" id="KW-1185">Reference proteome</keyword>
<comment type="caution">
    <text evidence="3">The sequence shown here is derived from an EMBL/GenBank/DDBJ whole genome shotgun (WGS) entry which is preliminary data.</text>
</comment>
<dbReference type="EMBL" id="JBHSFV010000007">
    <property type="protein sequence ID" value="MFC4634779.1"/>
    <property type="molecule type" value="Genomic_DNA"/>
</dbReference>
<evidence type="ECO:0000259" key="2">
    <source>
        <dbReference type="Pfam" id="PF13098"/>
    </source>
</evidence>
<name>A0ABV9HXT4_9FLAO</name>
<dbReference type="Pfam" id="PF13098">
    <property type="entry name" value="Thioredoxin_2"/>
    <property type="match status" value="1"/>
</dbReference>
<gene>
    <name evidence="3" type="ORF">ACFO3O_12730</name>
</gene>